<feature type="domain" description="HTH merR-type" evidence="4">
    <location>
        <begin position="2"/>
        <end position="71"/>
    </location>
</feature>
<dbReference type="Pfam" id="PF13411">
    <property type="entry name" value="MerR_1"/>
    <property type="match status" value="1"/>
</dbReference>
<dbReference type="Proteomes" id="UP000062998">
    <property type="component" value="Unassembled WGS sequence"/>
</dbReference>
<dbReference type="CDD" id="cd04788">
    <property type="entry name" value="HTH_NolA-AlbR"/>
    <property type="match status" value="1"/>
</dbReference>
<dbReference type="PROSITE" id="PS00552">
    <property type="entry name" value="HTH_MERR_1"/>
    <property type="match status" value="1"/>
</dbReference>
<dbReference type="SUPFAM" id="SSF46955">
    <property type="entry name" value="Putative DNA-binding domain"/>
    <property type="match status" value="1"/>
</dbReference>
<accession>A0A107G8B9</accession>
<organism evidence="5 6">
    <name type="scientific">Burkholderia ubonensis</name>
    <dbReference type="NCBI Taxonomy" id="101571"/>
    <lineage>
        <taxon>Bacteria</taxon>
        <taxon>Pseudomonadati</taxon>
        <taxon>Pseudomonadota</taxon>
        <taxon>Betaproteobacteria</taxon>
        <taxon>Burkholderiales</taxon>
        <taxon>Burkholderiaceae</taxon>
        <taxon>Burkholderia</taxon>
        <taxon>Burkholderia cepacia complex</taxon>
    </lineage>
</organism>
<dbReference type="RefSeq" id="WP_060323999.1">
    <property type="nucleotide sequence ID" value="NZ_LPIU01000092.1"/>
</dbReference>
<evidence type="ECO:0000313" key="5">
    <source>
        <dbReference type="EMBL" id="KWE07204.1"/>
    </source>
</evidence>
<dbReference type="GO" id="GO:0006355">
    <property type="term" value="P:regulation of DNA-templated transcription"/>
    <property type="evidence" value="ECO:0007669"/>
    <property type="project" value="InterPro"/>
</dbReference>
<dbReference type="PANTHER" id="PTHR43619">
    <property type="entry name" value="S-ADENOSYL-L-METHIONINE-DEPENDENT METHYLTRANSFERASE YKTD-RELATED"/>
    <property type="match status" value="1"/>
</dbReference>
<name>A0A107G8B9_9BURK</name>
<comment type="similarity">
    <text evidence="1">Belongs to the UPF0677 family.</text>
</comment>
<dbReference type="GO" id="GO:0008168">
    <property type="term" value="F:methyltransferase activity"/>
    <property type="evidence" value="ECO:0007669"/>
    <property type="project" value="UniProtKB-KW"/>
</dbReference>
<dbReference type="InterPro" id="IPR000551">
    <property type="entry name" value="MerR-type_HTH_dom"/>
</dbReference>
<evidence type="ECO:0000259" key="4">
    <source>
        <dbReference type="PROSITE" id="PS50937"/>
    </source>
</evidence>
<dbReference type="EMBL" id="LPIX01000035">
    <property type="protein sequence ID" value="KWE07204.1"/>
    <property type="molecule type" value="Genomic_DNA"/>
</dbReference>
<protein>
    <recommendedName>
        <fullName evidence="4">HTH merR-type domain-containing protein</fullName>
    </recommendedName>
</protein>
<dbReference type="Gene3D" id="1.10.1660.10">
    <property type="match status" value="1"/>
</dbReference>
<evidence type="ECO:0000256" key="2">
    <source>
        <dbReference type="ARBA" id="ARBA00022603"/>
    </source>
</evidence>
<comment type="caution">
    <text evidence="5">The sequence shown here is derived from an EMBL/GenBank/DDBJ whole genome shotgun (WGS) entry which is preliminary data.</text>
</comment>
<gene>
    <name evidence="5" type="ORF">WL73_09610</name>
</gene>
<sequence>MALKIGELAKRAGLTVRALHHYDAIGLLSPSARSDGGSRQYSHDDVIRLHRIQALKHLGCSLSDIKTYLDDSGMEPVEIIHRQISVLDEQARRALALRDGLQHLAGKIASGGETATADWLNLLEMVTMYEKHLTREDLDHLRAQQQQSGAHLDARRIELIADTRSAIDTGLLPENQEAQALAWRWIQHMKDATGDNARLASGLKSMQEREPRAQEIIGFTPDMHQWISLSIVHARARLFAKYLTPVEFEEVRRRMIARADDWPLLFAEVRAQMDAGADVTDPDVQALARRWQALFRDSYCGDDVALESKIHLALRTEPDLSVGVGLDMPLILFIQKAILALNGSGHQSINAGPKPSAQRVATLRAAHQLLDDPLILEDRLALKILGGANEAAVRSNPDHYDDPLSKGLRMSVVVRSRYAEDEWRKAARNDVRQYVILGAGLDTYAYRENHQARRIFEVDLPATQQWKRECLSAADIEIPASLTYVPMDFEHDTLARALSEAGFRKDEPAFFSWLGVSVYLEEEAILETLRFIASCAAGSAVVFDYVVTPSLLTPMEQLGMELVRAKVSESGEAWKSCFDPASLADKILSLGFSEANNVSPESLNNIYLTGRKDGFRMGGSSRLMHAVV</sequence>
<dbReference type="PRINTS" id="PR00040">
    <property type="entry name" value="HTHMERR"/>
</dbReference>
<dbReference type="GO" id="GO:0032259">
    <property type="term" value="P:methylation"/>
    <property type="evidence" value="ECO:0007669"/>
    <property type="project" value="UniProtKB-KW"/>
</dbReference>
<proteinExistence type="inferred from homology"/>
<dbReference type="Gene3D" id="3.40.50.150">
    <property type="entry name" value="Vaccinia Virus protein VP39"/>
    <property type="match status" value="1"/>
</dbReference>
<dbReference type="SUPFAM" id="SSF53335">
    <property type="entry name" value="S-adenosyl-L-methionine-dependent methyltransferases"/>
    <property type="match status" value="1"/>
</dbReference>
<evidence type="ECO:0000256" key="1">
    <source>
        <dbReference type="ARBA" id="ARBA00008138"/>
    </source>
</evidence>
<dbReference type="Pfam" id="PF04072">
    <property type="entry name" value="LCM"/>
    <property type="match status" value="1"/>
</dbReference>
<dbReference type="OrthoDB" id="9808480at2"/>
<dbReference type="InterPro" id="IPR009061">
    <property type="entry name" value="DNA-bd_dom_put_sf"/>
</dbReference>
<dbReference type="SMART" id="SM00422">
    <property type="entry name" value="HTH_MERR"/>
    <property type="match status" value="1"/>
</dbReference>
<dbReference type="GO" id="GO:0003677">
    <property type="term" value="F:DNA binding"/>
    <property type="evidence" value="ECO:0007669"/>
    <property type="project" value="InterPro"/>
</dbReference>
<reference evidence="5 6" key="1">
    <citation type="submission" date="2015-11" db="EMBL/GenBank/DDBJ databases">
        <title>Expanding the genomic diversity of Burkholderia species for the development of highly accurate diagnostics.</title>
        <authorList>
            <person name="Sahl J."/>
            <person name="Keim P."/>
            <person name="Wagner D."/>
        </authorList>
    </citation>
    <scope>NUCLEOTIDE SEQUENCE [LARGE SCALE GENOMIC DNA]</scope>
    <source>
        <strain evidence="5 6">MSMB2167WGS</strain>
    </source>
</reference>
<dbReference type="InterPro" id="IPR029063">
    <property type="entry name" value="SAM-dependent_MTases_sf"/>
</dbReference>
<dbReference type="AlphaFoldDB" id="A0A107G8B9"/>
<dbReference type="InterPro" id="IPR007213">
    <property type="entry name" value="Ppm1/Ppm2/Tcmp"/>
</dbReference>
<dbReference type="PANTHER" id="PTHR43619:SF2">
    <property type="entry name" value="S-ADENOSYL-L-METHIONINE-DEPENDENT METHYLTRANSFERASES SUPERFAMILY PROTEIN"/>
    <property type="match status" value="1"/>
</dbReference>
<evidence type="ECO:0000313" key="6">
    <source>
        <dbReference type="Proteomes" id="UP000062998"/>
    </source>
</evidence>
<evidence type="ECO:0000256" key="3">
    <source>
        <dbReference type="ARBA" id="ARBA00022679"/>
    </source>
</evidence>
<dbReference type="InterPro" id="IPR011610">
    <property type="entry name" value="SAM_mthyl_Trfase_ML2640-like"/>
</dbReference>
<dbReference type="NCBIfam" id="TIGR00027">
    <property type="entry name" value="mthyl_TIGR00027"/>
    <property type="match status" value="1"/>
</dbReference>
<keyword evidence="2" id="KW-0489">Methyltransferase</keyword>
<keyword evidence="3" id="KW-0808">Transferase</keyword>
<dbReference type="PROSITE" id="PS50937">
    <property type="entry name" value="HTH_MERR_2"/>
    <property type="match status" value="1"/>
</dbReference>